<dbReference type="GO" id="GO:0016020">
    <property type="term" value="C:membrane"/>
    <property type="evidence" value="ECO:0007669"/>
    <property type="project" value="InterPro"/>
</dbReference>
<feature type="domain" description="GGDEF" evidence="7">
    <location>
        <begin position="344"/>
        <end position="489"/>
    </location>
</feature>
<dbReference type="Pfam" id="PF00563">
    <property type="entry name" value="EAL"/>
    <property type="match status" value="1"/>
</dbReference>
<dbReference type="RefSeq" id="WP_251812953.1">
    <property type="nucleotide sequence ID" value="NZ_CP101527.1"/>
</dbReference>
<name>A0A9E8KPQ5_9ALTE</name>
<proteinExistence type="predicted"/>
<evidence type="ECO:0000256" key="3">
    <source>
        <dbReference type="SAM" id="Coils"/>
    </source>
</evidence>
<dbReference type="CDD" id="cd01949">
    <property type="entry name" value="GGDEF"/>
    <property type="match status" value="1"/>
</dbReference>
<feature type="coiled-coil region" evidence="3">
    <location>
        <begin position="279"/>
        <end position="313"/>
    </location>
</feature>
<dbReference type="SMART" id="SM00267">
    <property type="entry name" value="GGDEF"/>
    <property type="match status" value="1"/>
</dbReference>
<dbReference type="InterPro" id="IPR029787">
    <property type="entry name" value="Nucleotide_cyclase"/>
</dbReference>
<dbReference type="Proteomes" id="UP001164472">
    <property type="component" value="Chromosome"/>
</dbReference>
<dbReference type="InterPro" id="IPR052155">
    <property type="entry name" value="Biofilm_reg_signaling"/>
</dbReference>
<evidence type="ECO:0000256" key="1">
    <source>
        <dbReference type="ARBA" id="ARBA00012282"/>
    </source>
</evidence>
<feature type="transmembrane region" description="Helical" evidence="4">
    <location>
        <begin position="193"/>
        <end position="213"/>
    </location>
</feature>
<dbReference type="Gene3D" id="3.20.20.450">
    <property type="entry name" value="EAL domain"/>
    <property type="match status" value="1"/>
</dbReference>
<dbReference type="FunFam" id="3.20.20.450:FF:000001">
    <property type="entry name" value="Cyclic di-GMP phosphodiesterase yahA"/>
    <property type="match status" value="1"/>
</dbReference>
<dbReference type="NCBIfam" id="TIGR00254">
    <property type="entry name" value="GGDEF"/>
    <property type="match status" value="1"/>
</dbReference>
<feature type="domain" description="EAL" evidence="5">
    <location>
        <begin position="498"/>
        <end position="751"/>
    </location>
</feature>
<feature type="transmembrane region" description="Helical" evidence="4">
    <location>
        <begin position="12"/>
        <end position="32"/>
    </location>
</feature>
<keyword evidence="2" id="KW-0973">c-di-GMP</keyword>
<dbReference type="SUPFAM" id="SSF55073">
    <property type="entry name" value="Nucleotide cyclase"/>
    <property type="match status" value="1"/>
</dbReference>
<dbReference type="InterPro" id="IPR000160">
    <property type="entry name" value="GGDEF_dom"/>
</dbReference>
<dbReference type="Pfam" id="PF00990">
    <property type="entry name" value="GGDEF"/>
    <property type="match status" value="1"/>
</dbReference>
<evidence type="ECO:0000313" key="8">
    <source>
        <dbReference type="EMBL" id="UZW74420.1"/>
    </source>
</evidence>
<dbReference type="GO" id="GO:0007165">
    <property type="term" value="P:signal transduction"/>
    <property type="evidence" value="ECO:0007669"/>
    <property type="project" value="InterPro"/>
</dbReference>
<keyword evidence="4" id="KW-1133">Transmembrane helix</keyword>
<evidence type="ECO:0000256" key="2">
    <source>
        <dbReference type="ARBA" id="ARBA00022636"/>
    </source>
</evidence>
<dbReference type="SUPFAM" id="SSF141868">
    <property type="entry name" value="EAL domain-like"/>
    <property type="match status" value="1"/>
</dbReference>
<dbReference type="EC" id="3.1.4.52" evidence="1"/>
<dbReference type="InterPro" id="IPR043128">
    <property type="entry name" value="Rev_trsase/Diguanyl_cyclase"/>
</dbReference>
<keyword evidence="9" id="KW-1185">Reference proteome</keyword>
<keyword evidence="4" id="KW-0812">Transmembrane</keyword>
<evidence type="ECO:0000259" key="6">
    <source>
        <dbReference type="PROSITE" id="PS50885"/>
    </source>
</evidence>
<evidence type="ECO:0000259" key="7">
    <source>
        <dbReference type="PROSITE" id="PS50887"/>
    </source>
</evidence>
<dbReference type="KEGG" id="asem:NNL22_15555"/>
<gene>
    <name evidence="8" type="ORF">NNL22_15555</name>
</gene>
<protein>
    <recommendedName>
        <fullName evidence="1">cyclic-guanylate-specific phosphodiesterase</fullName>
        <ecNumber evidence="1">3.1.4.52</ecNumber>
    </recommendedName>
</protein>
<dbReference type="CDD" id="cd01948">
    <property type="entry name" value="EAL"/>
    <property type="match status" value="1"/>
</dbReference>
<dbReference type="GO" id="GO:0071111">
    <property type="term" value="F:cyclic-guanylate-specific phosphodiesterase activity"/>
    <property type="evidence" value="ECO:0007669"/>
    <property type="project" value="UniProtKB-EC"/>
</dbReference>
<dbReference type="PROSITE" id="PS50885">
    <property type="entry name" value="HAMP"/>
    <property type="match status" value="1"/>
</dbReference>
<evidence type="ECO:0000313" key="9">
    <source>
        <dbReference type="Proteomes" id="UP001164472"/>
    </source>
</evidence>
<keyword evidence="3" id="KW-0175">Coiled coil</keyword>
<dbReference type="Gene3D" id="6.10.340.10">
    <property type="match status" value="1"/>
</dbReference>
<dbReference type="InterPro" id="IPR035919">
    <property type="entry name" value="EAL_sf"/>
</dbReference>
<dbReference type="InterPro" id="IPR003660">
    <property type="entry name" value="HAMP_dom"/>
</dbReference>
<keyword evidence="4" id="KW-0472">Membrane</keyword>
<organism evidence="8 9">
    <name type="scientific">Alkalimarinus sediminis</name>
    <dbReference type="NCBI Taxonomy" id="1632866"/>
    <lineage>
        <taxon>Bacteria</taxon>
        <taxon>Pseudomonadati</taxon>
        <taxon>Pseudomonadota</taxon>
        <taxon>Gammaproteobacteria</taxon>
        <taxon>Alteromonadales</taxon>
        <taxon>Alteromonadaceae</taxon>
        <taxon>Alkalimarinus</taxon>
    </lineage>
</organism>
<accession>A0A9E8KPQ5</accession>
<feature type="domain" description="HAMP" evidence="6">
    <location>
        <begin position="217"/>
        <end position="269"/>
    </location>
</feature>
<reference evidence="8" key="1">
    <citation type="submission" date="2022-07" db="EMBL/GenBank/DDBJ databases">
        <title>Alkalimarinus sp. nov., isolated from gut of a Alitta virens.</title>
        <authorList>
            <person name="Yang A.I."/>
            <person name="Shin N.-R."/>
        </authorList>
    </citation>
    <scope>NUCLEOTIDE SEQUENCE</scope>
    <source>
        <strain evidence="8">FA028</strain>
    </source>
</reference>
<dbReference type="AlphaFoldDB" id="A0A9E8KPQ5"/>
<dbReference type="SMART" id="SM00052">
    <property type="entry name" value="EAL"/>
    <property type="match status" value="1"/>
</dbReference>
<dbReference type="Gene3D" id="3.30.70.270">
    <property type="match status" value="1"/>
</dbReference>
<evidence type="ECO:0000259" key="5">
    <source>
        <dbReference type="PROSITE" id="PS50883"/>
    </source>
</evidence>
<dbReference type="PROSITE" id="PS50887">
    <property type="entry name" value="GGDEF"/>
    <property type="match status" value="1"/>
</dbReference>
<dbReference type="InterPro" id="IPR001633">
    <property type="entry name" value="EAL_dom"/>
</dbReference>
<dbReference type="PANTHER" id="PTHR44757:SF2">
    <property type="entry name" value="BIOFILM ARCHITECTURE MAINTENANCE PROTEIN MBAA"/>
    <property type="match status" value="1"/>
</dbReference>
<sequence>MLRYFTIRQSIGIMLVAVFLFTSAIISAYLVYDRYTSSKQQLSNELIQTVRSGAQQQFAIYFSDKEVLLQSIDNLLKHSSVEYAAVYDRLGTIITSRTREESKELPTDFSQIRTDFSTLDVTQIERESPISGGNVIEMSAPIFSPVNPYQKNISRNTFGAQLANARNQGAQNVLGYYVIGVSTEALRGNVYGYAAKVAAVCFVLFLVVIYLTLMVTHKITAPLANLAQLADDIADGKLDNTFKTQGSGEARRIAGMLNLVLSDLSSHKAKMDVESQLLNMKVDERTEQLSRRNQELNQAVQQVTQAKDRMRKLAYYDSLTSLPNRQLFTEQLELLLKISKREKSNIALLFLDLDNFKRINDSLGHTAGDMLLREVGARLSNCVRESDLISQYFDGESKIDVSRLGGDEFTVVLNKLDEAKTAGVVAERLLESLQAPMLIEGHEIVITPSIGIAIAPQDATSVKDLLKRADTAMYHAKTSGKNSFSFYSSAMKGTSVGRLKLEADLRRAVERQEMTLYFQPQVNIETGEISGAEALIRWNHPEHGLVSPARFIPLAEEMGLIVQIGAWTLLEACRQCKAFHDKGLKLPKVAVNVSSLQFNAAFIELVKQVLIESQLEPKLLELELTEGVIMSNAKASIQALHELKSLGCTLSVDDFGTGYSSLSYLSRFPLDELKIDRSFVVDYDKSDNNASLVSAIIAMGKSLNLRMVAEGVDDIAQFHFLREQGIQIIQGYLFSQPVPSDEFALLMADAPFKQQIDDMMKD</sequence>
<dbReference type="PANTHER" id="PTHR44757">
    <property type="entry name" value="DIGUANYLATE CYCLASE DGCP"/>
    <property type="match status" value="1"/>
</dbReference>
<dbReference type="EMBL" id="CP101527">
    <property type="protein sequence ID" value="UZW74420.1"/>
    <property type="molecule type" value="Genomic_DNA"/>
</dbReference>
<dbReference type="PROSITE" id="PS50883">
    <property type="entry name" value="EAL"/>
    <property type="match status" value="1"/>
</dbReference>
<evidence type="ECO:0000256" key="4">
    <source>
        <dbReference type="SAM" id="Phobius"/>
    </source>
</evidence>